<dbReference type="Proteomes" id="UP000590740">
    <property type="component" value="Unassembled WGS sequence"/>
</dbReference>
<evidence type="ECO:0000256" key="1">
    <source>
        <dbReference type="SAM" id="Phobius"/>
    </source>
</evidence>
<accession>A0A7W7YF75</accession>
<evidence type="ECO:0000313" key="2">
    <source>
        <dbReference type="EMBL" id="MBB5034917.1"/>
    </source>
</evidence>
<reference evidence="2 3" key="1">
    <citation type="submission" date="2020-08" db="EMBL/GenBank/DDBJ databases">
        <title>Genomic Encyclopedia of Type Strains, Phase IV (KMG-IV): sequencing the most valuable type-strain genomes for metagenomic binning, comparative biology and taxonomic classification.</title>
        <authorList>
            <person name="Goeker M."/>
        </authorList>
    </citation>
    <scope>NUCLEOTIDE SEQUENCE [LARGE SCALE GENOMIC DNA]</scope>
    <source>
        <strain evidence="2 3">DSM 12252</strain>
    </source>
</reference>
<keyword evidence="1" id="KW-0472">Membrane</keyword>
<dbReference type="AlphaFoldDB" id="A0A7W7YF75"/>
<sequence>MPSPQLSDVARARLDAISFFLFVYLLCALIFRQLWNLLAQDFAWMPRLTFRRSLALLVVAGLFLYFVLTMISGARELMTPGAWAKNGYTYKLQSPDSAPQPWLDAARKHWLETLRDALQDYAAKHNGKLPAHAYVSEFNESLWKGASPDSQWLIYMPGQRFGASSRVLVYEPASYGAKRWALLTDGSVVQMNAAALDERVRKELGQ</sequence>
<comment type="caution">
    <text evidence="2">The sequence shown here is derived from an EMBL/GenBank/DDBJ whole genome shotgun (WGS) entry which is preliminary data.</text>
</comment>
<organism evidence="2 3">
    <name type="scientific">Prosthecobacter vanneervenii</name>
    <dbReference type="NCBI Taxonomy" id="48466"/>
    <lineage>
        <taxon>Bacteria</taxon>
        <taxon>Pseudomonadati</taxon>
        <taxon>Verrucomicrobiota</taxon>
        <taxon>Verrucomicrobiia</taxon>
        <taxon>Verrucomicrobiales</taxon>
        <taxon>Verrucomicrobiaceae</taxon>
        <taxon>Prosthecobacter</taxon>
    </lineage>
</organism>
<proteinExistence type="predicted"/>
<keyword evidence="1" id="KW-1133">Transmembrane helix</keyword>
<keyword evidence="3" id="KW-1185">Reference proteome</keyword>
<gene>
    <name evidence="2" type="ORF">HNQ65_004525</name>
</gene>
<keyword evidence="1" id="KW-0812">Transmembrane</keyword>
<name>A0A7W7YF75_9BACT</name>
<protein>
    <submittedName>
        <fullName evidence="2">Uncharacterized protein YjeT (DUF2065 family)</fullName>
    </submittedName>
</protein>
<feature type="transmembrane region" description="Helical" evidence="1">
    <location>
        <begin position="12"/>
        <end position="34"/>
    </location>
</feature>
<feature type="transmembrane region" description="Helical" evidence="1">
    <location>
        <begin position="54"/>
        <end position="71"/>
    </location>
</feature>
<dbReference type="RefSeq" id="WP_184343183.1">
    <property type="nucleotide sequence ID" value="NZ_JACHIG010000012.1"/>
</dbReference>
<evidence type="ECO:0000313" key="3">
    <source>
        <dbReference type="Proteomes" id="UP000590740"/>
    </source>
</evidence>
<dbReference type="EMBL" id="JACHIG010000012">
    <property type="protein sequence ID" value="MBB5034917.1"/>
    <property type="molecule type" value="Genomic_DNA"/>
</dbReference>